<dbReference type="RefSeq" id="WP_145234871.1">
    <property type="nucleotide sequence ID" value="NZ_VNFF01000004.1"/>
</dbReference>
<organism evidence="2 3">
    <name type="scientific">Pseudoalteromonas neustonica</name>
    <dbReference type="NCBI Taxonomy" id="1840331"/>
    <lineage>
        <taxon>Bacteria</taxon>
        <taxon>Pseudomonadati</taxon>
        <taxon>Pseudomonadota</taxon>
        <taxon>Gammaproteobacteria</taxon>
        <taxon>Alteromonadales</taxon>
        <taxon>Pseudoalteromonadaceae</taxon>
        <taxon>Pseudoalteromonas</taxon>
    </lineage>
</organism>
<feature type="domain" description="Anti-bacteriophage protein A/HamA C-terminal" evidence="1">
    <location>
        <begin position="22"/>
        <end position="291"/>
    </location>
</feature>
<evidence type="ECO:0000259" key="1">
    <source>
        <dbReference type="Pfam" id="PF08878"/>
    </source>
</evidence>
<proteinExistence type="predicted"/>
<sequence length="297" mass="33835">MDKRLEPQLKNNDEIKAILNKVDFTHKLDDGRSVEALLIYLAPNGIPDSLTQFFSSLKNGILASFVFKCSEIEKKLGIKKEGAATKLFDKAIRKLSQHTAQGELGELILFTLLDVYLEAPKLLSKVANKTSRRMPVYGADGVHGQFYDGNFKLFLGESKLHIDFKSAASKAAKSIKSAKDKYQEEFDLLDSEMDFPNIDTDLEEYLLEVLNPLSDTDLDEILHNSCFIGFSKPELLQCSTEEFEQEYLNIGKEYIADFYMKLEKQDLPANKTVLMILPFNCIEDLVEQFIKYMDIKK</sequence>
<name>A0ABY3FGN5_9GAMM</name>
<dbReference type="EMBL" id="VNFF01000004">
    <property type="protein sequence ID" value="TVU85039.1"/>
    <property type="molecule type" value="Genomic_DNA"/>
</dbReference>
<reference evidence="2 3" key="1">
    <citation type="submission" date="2019-07" db="EMBL/GenBank/DDBJ databases">
        <title>Diversity of Bacteria from Kongsfjorden, Arctic.</title>
        <authorList>
            <person name="Yu Y."/>
        </authorList>
    </citation>
    <scope>NUCLEOTIDE SEQUENCE [LARGE SCALE GENOMIC DNA]</scope>
    <source>
        <strain evidence="2 3">SM1927</strain>
    </source>
</reference>
<keyword evidence="3" id="KW-1185">Reference proteome</keyword>
<dbReference type="Proteomes" id="UP000317938">
    <property type="component" value="Unassembled WGS sequence"/>
</dbReference>
<comment type="caution">
    <text evidence="2">The sequence shown here is derived from an EMBL/GenBank/DDBJ whole genome shotgun (WGS) entry which is preliminary data.</text>
</comment>
<evidence type="ECO:0000313" key="3">
    <source>
        <dbReference type="Proteomes" id="UP000317938"/>
    </source>
</evidence>
<accession>A0ABY3FGN5</accession>
<evidence type="ECO:0000313" key="2">
    <source>
        <dbReference type="EMBL" id="TVU85039.1"/>
    </source>
</evidence>
<dbReference type="Pfam" id="PF08878">
    <property type="entry name" value="HamA"/>
    <property type="match status" value="1"/>
</dbReference>
<protein>
    <submittedName>
        <fullName evidence="2">DUF1837 domain-containing protein</fullName>
    </submittedName>
</protein>
<dbReference type="InterPro" id="IPR014976">
    <property type="entry name" value="AbpA_HamA_C"/>
</dbReference>
<gene>
    <name evidence="2" type="ORF">FQP85_05150</name>
</gene>